<comment type="similarity">
    <text evidence="7">Belongs to the binding-protein-dependent transport system permease family.</text>
</comment>
<evidence type="ECO:0000256" key="2">
    <source>
        <dbReference type="ARBA" id="ARBA00022448"/>
    </source>
</evidence>
<dbReference type="OrthoDB" id="9793490at2"/>
<feature type="transmembrane region" description="Helical" evidence="7">
    <location>
        <begin position="150"/>
        <end position="173"/>
    </location>
</feature>
<dbReference type="PANTHER" id="PTHR30450">
    <property type="entry name" value="ABC TRANSPORTER PERMEASE"/>
    <property type="match status" value="1"/>
</dbReference>
<proteinExistence type="inferred from homology"/>
<comment type="subcellular location">
    <subcellularLocation>
        <location evidence="1 7">Cell membrane</location>
        <topology evidence="1 7">Multi-pass membrane protein</topology>
    </subcellularLocation>
</comment>
<dbReference type="InterPro" id="IPR000515">
    <property type="entry name" value="MetI-like"/>
</dbReference>
<evidence type="ECO:0000256" key="7">
    <source>
        <dbReference type="RuleBase" id="RU363032"/>
    </source>
</evidence>
<dbReference type="RefSeq" id="WP_093940059.1">
    <property type="nucleotide sequence ID" value="NZ_CP022521.1"/>
</dbReference>
<keyword evidence="2 7" id="KW-0813">Transport</keyword>
<protein>
    <submittedName>
        <fullName evidence="8">Methionine import system permease protein MetP</fullName>
    </submittedName>
</protein>
<evidence type="ECO:0000313" key="9">
    <source>
        <dbReference type="Proteomes" id="UP000204221"/>
    </source>
</evidence>
<feature type="transmembrane region" description="Helical" evidence="7">
    <location>
        <begin position="193"/>
        <end position="212"/>
    </location>
</feature>
<dbReference type="GO" id="GO:0048473">
    <property type="term" value="P:D-methionine transmembrane transport"/>
    <property type="evidence" value="ECO:0007669"/>
    <property type="project" value="TreeGrafter"/>
</dbReference>
<evidence type="ECO:0000256" key="5">
    <source>
        <dbReference type="ARBA" id="ARBA00022989"/>
    </source>
</evidence>
<dbReference type="PANTHER" id="PTHR30450:SF1">
    <property type="entry name" value="D-METHIONINE TRANSPORT SYSTEM PERMEASE PROTEIN METI-RELATED"/>
    <property type="match status" value="1"/>
</dbReference>
<keyword evidence="3" id="KW-1003">Cell membrane</keyword>
<accession>A0A221VXQ7</accession>
<evidence type="ECO:0000256" key="4">
    <source>
        <dbReference type="ARBA" id="ARBA00022692"/>
    </source>
</evidence>
<keyword evidence="4 7" id="KW-0812">Transmembrane</keyword>
<dbReference type="PROSITE" id="PS50928">
    <property type="entry name" value="ABC_TM1"/>
    <property type="match status" value="1"/>
</dbReference>
<dbReference type="EMBL" id="CP022521">
    <property type="protein sequence ID" value="ASO18340.1"/>
    <property type="molecule type" value="Genomic_DNA"/>
</dbReference>
<keyword evidence="9" id="KW-1185">Reference proteome</keyword>
<dbReference type="SUPFAM" id="SSF161098">
    <property type="entry name" value="MetI-like"/>
    <property type="match status" value="1"/>
</dbReference>
<evidence type="ECO:0000256" key="6">
    <source>
        <dbReference type="ARBA" id="ARBA00023136"/>
    </source>
</evidence>
<evidence type="ECO:0000313" key="8">
    <source>
        <dbReference type="EMBL" id="ASO18340.1"/>
    </source>
</evidence>
<feature type="transmembrane region" description="Helical" evidence="7">
    <location>
        <begin position="57"/>
        <end position="80"/>
    </location>
</feature>
<gene>
    <name evidence="8" type="primary">metP</name>
    <name evidence="8" type="ORF">AHOG_03410</name>
</gene>
<feature type="transmembrane region" description="Helical" evidence="7">
    <location>
        <begin position="92"/>
        <end position="113"/>
    </location>
</feature>
<dbReference type="Gene3D" id="1.10.3720.10">
    <property type="entry name" value="MetI-like"/>
    <property type="match status" value="1"/>
</dbReference>
<feature type="transmembrane region" description="Helical" evidence="7">
    <location>
        <begin position="22"/>
        <end position="45"/>
    </location>
</feature>
<dbReference type="InterPro" id="IPR035906">
    <property type="entry name" value="MetI-like_sf"/>
</dbReference>
<evidence type="ECO:0000256" key="1">
    <source>
        <dbReference type="ARBA" id="ARBA00004651"/>
    </source>
</evidence>
<dbReference type="InterPro" id="IPR051322">
    <property type="entry name" value="AA_ABC_Transporter_Permease"/>
</dbReference>
<dbReference type="AlphaFoldDB" id="A0A221VXQ7"/>
<keyword evidence="5 7" id="KW-1133">Transmembrane helix</keyword>
<dbReference type="GO" id="GO:0005886">
    <property type="term" value="C:plasma membrane"/>
    <property type="evidence" value="ECO:0007669"/>
    <property type="project" value="UniProtKB-SubCell"/>
</dbReference>
<dbReference type="Proteomes" id="UP000204221">
    <property type="component" value="Chromosome"/>
</dbReference>
<organism evidence="8 9">
    <name type="scientific">Actinoalloteichus hoggarensis</name>
    <dbReference type="NCBI Taxonomy" id="1470176"/>
    <lineage>
        <taxon>Bacteria</taxon>
        <taxon>Bacillati</taxon>
        <taxon>Actinomycetota</taxon>
        <taxon>Actinomycetes</taxon>
        <taxon>Pseudonocardiales</taxon>
        <taxon>Pseudonocardiaceae</taxon>
        <taxon>Actinoalloteichus</taxon>
    </lineage>
</organism>
<evidence type="ECO:0000256" key="3">
    <source>
        <dbReference type="ARBA" id="ARBA00022475"/>
    </source>
</evidence>
<dbReference type="CDD" id="cd06261">
    <property type="entry name" value="TM_PBP2"/>
    <property type="match status" value="1"/>
</dbReference>
<dbReference type="Pfam" id="PF00528">
    <property type="entry name" value="BPD_transp_1"/>
    <property type="match status" value="1"/>
</dbReference>
<sequence length="228" mass="23823">MREPTPWDRVFDLVSAATGDTIYMVGIATILAALGGIPLGVLLHITSPTGLSPRPVLHRVLGVVVDIGRSLPFVVLLVLLGSVTRTLVGTTIGPTAVIVPLTVGAIPFVGRLVQAALREVNASVVEAAITTGASRTRMVRSVLLREAGPALVAAIGVTAVTLIGYSAMAGVIGGGGLGDVAIRFGYQRNDTRMLWASVVALGALAWFTQLLFDRLARAIDRRRSALKI</sequence>
<keyword evidence="6 7" id="KW-0472">Membrane</keyword>
<name>A0A221VXQ7_9PSEU</name>
<reference evidence="8 9" key="1">
    <citation type="submission" date="2017-07" db="EMBL/GenBank/DDBJ databases">
        <title>Complete genome sequence of Actinoalloteichus hoggarensis DSM 45943, type strain of Actinoalloteichus hoggarensis.</title>
        <authorList>
            <person name="Ruckert C."/>
            <person name="Nouioui I."/>
            <person name="Willmese J."/>
            <person name="van Wezel G."/>
            <person name="Klenk H.-P."/>
            <person name="Kalinowski J."/>
            <person name="Zotchev S.B."/>
        </authorList>
    </citation>
    <scope>NUCLEOTIDE SEQUENCE [LARGE SCALE GENOMIC DNA]</scope>
    <source>
        <strain evidence="8 9">DSM 45943</strain>
    </source>
</reference>
<dbReference type="KEGG" id="ahg:AHOG_03410"/>